<dbReference type="Proteomes" id="UP000290283">
    <property type="component" value="Unassembled WGS sequence"/>
</dbReference>
<evidence type="ECO:0000256" key="1">
    <source>
        <dbReference type="PROSITE-ProRule" id="PRU00339"/>
    </source>
</evidence>
<evidence type="ECO:0000313" key="3">
    <source>
        <dbReference type="EMBL" id="RXR21407.1"/>
    </source>
</evidence>
<feature type="repeat" description="TPR" evidence="1">
    <location>
        <begin position="71"/>
        <end position="104"/>
    </location>
</feature>
<dbReference type="InterPro" id="IPR011990">
    <property type="entry name" value="TPR-like_helical_dom_sf"/>
</dbReference>
<keyword evidence="4" id="KW-1185">Reference proteome</keyword>
<dbReference type="EMBL" id="SBKO01000001">
    <property type="protein sequence ID" value="RXR21407.1"/>
    <property type="molecule type" value="Genomic_DNA"/>
</dbReference>
<keyword evidence="2" id="KW-0732">Signal</keyword>
<dbReference type="PROSITE" id="PS50005">
    <property type="entry name" value="TPR"/>
    <property type="match status" value="1"/>
</dbReference>
<dbReference type="Gene3D" id="1.25.40.10">
    <property type="entry name" value="Tetratricopeptide repeat domain"/>
    <property type="match status" value="2"/>
</dbReference>
<dbReference type="SMART" id="SM00028">
    <property type="entry name" value="TPR"/>
    <property type="match status" value="4"/>
</dbReference>
<keyword evidence="1" id="KW-0802">TPR repeat</keyword>
<evidence type="ECO:0000313" key="4">
    <source>
        <dbReference type="Proteomes" id="UP000290283"/>
    </source>
</evidence>
<dbReference type="OrthoDB" id="1465784at2"/>
<feature type="chain" id="PRO_5020759376" evidence="2">
    <location>
        <begin position="24"/>
        <end position="449"/>
    </location>
</feature>
<accession>A0A4Q1K6V0</accession>
<proteinExistence type="predicted"/>
<sequence>MTNRVLKIAFLLVLCGNTPTLFAQTEPEDIALVNDNFQESYYESLKQKGIENYDKAIIALEKCLELQPENAVINHELGRNYFLFKQYTTAEKYYIKATQIDPKNKWYWIDLYEVYYETKNYNQGILTLQRIIPLDKNYKEDLTSLYMYTRQYDKALLLINELDETEGKTERRNQYRADINTKTGMNAGNNLDLEKAIEQNPQNEENYLSLITKYSDNNQEEKARQVIEKLQKNIPTSDWGQVFGFKFLINENKESDAFVALEKVLQSKKIDKKIKFKMYNEFLIFAMKNPTFEPQLNKATEYFEGDPDFDVRKEIGKFYYKKKNWALAIKNLEKTFAVHNNDLETNIFLLASYEEVDNYQAMQKTASDLVEIYPNQPEYYFFAARANYELKNIKKANDFLEIGLDYVIENIDLEMDFLHLLSQVSKDLGNTQKANDYLARITNLKNKKQ</sequence>
<reference evidence="4" key="1">
    <citation type="submission" date="2019-01" db="EMBL/GenBank/DDBJ databases">
        <title>Cytophagaceae bacterium strain CAR-16.</title>
        <authorList>
            <person name="Chen W.-M."/>
        </authorList>
    </citation>
    <scope>NUCLEOTIDE SEQUENCE [LARGE SCALE GENOMIC DNA]</scope>
    <source>
        <strain evidence="4">LLJ-11</strain>
    </source>
</reference>
<comment type="caution">
    <text evidence="3">The sequence shown here is derived from an EMBL/GenBank/DDBJ whole genome shotgun (WGS) entry which is preliminary data.</text>
</comment>
<dbReference type="Pfam" id="PF13181">
    <property type="entry name" value="TPR_8"/>
    <property type="match status" value="1"/>
</dbReference>
<name>A0A4Q1K6V0_9FLAO</name>
<dbReference type="SUPFAM" id="SSF48452">
    <property type="entry name" value="TPR-like"/>
    <property type="match status" value="3"/>
</dbReference>
<feature type="signal peptide" evidence="2">
    <location>
        <begin position="1"/>
        <end position="23"/>
    </location>
</feature>
<dbReference type="PANTHER" id="PTHR12558:SF13">
    <property type="entry name" value="CELL DIVISION CYCLE PROTEIN 27 HOMOLOG"/>
    <property type="match status" value="1"/>
</dbReference>
<dbReference type="AlphaFoldDB" id="A0A4Q1K6V0"/>
<protein>
    <submittedName>
        <fullName evidence="3">Tetratricopeptide repeat protein</fullName>
    </submittedName>
</protein>
<dbReference type="InterPro" id="IPR019734">
    <property type="entry name" value="TPR_rpt"/>
</dbReference>
<dbReference type="Pfam" id="PF14559">
    <property type="entry name" value="TPR_19"/>
    <property type="match status" value="1"/>
</dbReference>
<organism evidence="3 4">
    <name type="scientific">Flavobacterium amnicola</name>
    <dbReference type="NCBI Taxonomy" id="2506422"/>
    <lineage>
        <taxon>Bacteria</taxon>
        <taxon>Pseudomonadati</taxon>
        <taxon>Bacteroidota</taxon>
        <taxon>Flavobacteriia</taxon>
        <taxon>Flavobacteriales</taxon>
        <taxon>Flavobacteriaceae</taxon>
        <taxon>Flavobacterium</taxon>
    </lineage>
</organism>
<gene>
    <name evidence="3" type="ORF">EQG63_02910</name>
</gene>
<dbReference type="PANTHER" id="PTHR12558">
    <property type="entry name" value="CELL DIVISION CYCLE 16,23,27"/>
    <property type="match status" value="1"/>
</dbReference>
<evidence type="ECO:0000256" key="2">
    <source>
        <dbReference type="SAM" id="SignalP"/>
    </source>
</evidence>